<gene>
    <name evidence="2" type="ORF">SEVIR_5G100750v2</name>
</gene>
<evidence type="ECO:0000256" key="1">
    <source>
        <dbReference type="SAM" id="Phobius"/>
    </source>
</evidence>
<feature type="transmembrane region" description="Helical" evidence="1">
    <location>
        <begin position="92"/>
        <end position="111"/>
    </location>
</feature>
<keyword evidence="3" id="KW-1185">Reference proteome</keyword>
<organism evidence="2 3">
    <name type="scientific">Setaria viridis</name>
    <name type="common">Green bristlegrass</name>
    <name type="synonym">Setaria italica subsp. viridis</name>
    <dbReference type="NCBI Taxonomy" id="4556"/>
    <lineage>
        <taxon>Eukaryota</taxon>
        <taxon>Viridiplantae</taxon>
        <taxon>Streptophyta</taxon>
        <taxon>Embryophyta</taxon>
        <taxon>Tracheophyta</taxon>
        <taxon>Spermatophyta</taxon>
        <taxon>Magnoliopsida</taxon>
        <taxon>Liliopsida</taxon>
        <taxon>Poales</taxon>
        <taxon>Poaceae</taxon>
        <taxon>PACMAD clade</taxon>
        <taxon>Panicoideae</taxon>
        <taxon>Panicodae</taxon>
        <taxon>Paniceae</taxon>
        <taxon>Cenchrinae</taxon>
        <taxon>Setaria</taxon>
    </lineage>
</organism>
<accession>A0A4U6UBU1</accession>
<dbReference type="Gramene" id="TKW13431">
    <property type="protein sequence ID" value="TKW13431"/>
    <property type="gene ID" value="SEVIR_5G100750v2"/>
</dbReference>
<feature type="transmembrane region" description="Helical" evidence="1">
    <location>
        <begin position="32"/>
        <end position="54"/>
    </location>
</feature>
<keyword evidence="1" id="KW-0812">Transmembrane</keyword>
<evidence type="ECO:0000313" key="3">
    <source>
        <dbReference type="Proteomes" id="UP000298652"/>
    </source>
</evidence>
<protein>
    <submittedName>
        <fullName evidence="2">Uncharacterized protein</fullName>
    </submittedName>
</protein>
<keyword evidence="1" id="KW-0472">Membrane</keyword>
<evidence type="ECO:0000313" key="2">
    <source>
        <dbReference type="EMBL" id="TKW13431.1"/>
    </source>
</evidence>
<dbReference type="AlphaFoldDB" id="A0A4U6UBU1"/>
<keyword evidence="1" id="KW-1133">Transmembrane helix</keyword>
<dbReference type="EMBL" id="CM016556">
    <property type="protein sequence ID" value="TKW13431.1"/>
    <property type="molecule type" value="Genomic_DNA"/>
</dbReference>
<feature type="transmembrane region" description="Helical" evidence="1">
    <location>
        <begin position="66"/>
        <end position="86"/>
    </location>
</feature>
<reference evidence="2" key="1">
    <citation type="submission" date="2019-03" db="EMBL/GenBank/DDBJ databases">
        <title>WGS assembly of Setaria viridis.</title>
        <authorList>
            <person name="Huang P."/>
            <person name="Jenkins J."/>
            <person name="Grimwood J."/>
            <person name="Barry K."/>
            <person name="Healey A."/>
            <person name="Mamidi S."/>
            <person name="Sreedasyam A."/>
            <person name="Shu S."/>
            <person name="Feldman M."/>
            <person name="Wu J."/>
            <person name="Yu Y."/>
            <person name="Chen C."/>
            <person name="Johnson J."/>
            <person name="Rokhsar D."/>
            <person name="Baxter I."/>
            <person name="Schmutz J."/>
            <person name="Brutnell T."/>
            <person name="Kellogg E."/>
        </authorList>
    </citation>
    <scope>NUCLEOTIDE SEQUENCE [LARGE SCALE GENOMIC DNA]</scope>
</reference>
<proteinExistence type="predicted"/>
<sequence length="141" mass="15792">MPVPLFSLLITCRSSGWRGSCRLCHRSCLGALPSSLAECTVVFMLLFIVHGRCFPKWMIGRPSGDLEYLTIDCLICLYSVLHWIGVVSMKKAALTLSLGASLVATYVRCALLRRLGRKAMRSRMKEMSIQVRISHKRCNGN</sequence>
<dbReference type="Proteomes" id="UP000298652">
    <property type="component" value="Chromosome 5"/>
</dbReference>
<name>A0A4U6UBU1_SETVI</name>